<proteinExistence type="predicted"/>
<accession>A0ABZ2KUX3</accession>
<protein>
    <submittedName>
        <fullName evidence="1">Uncharacterized protein</fullName>
    </submittedName>
</protein>
<keyword evidence="2" id="KW-1185">Reference proteome</keyword>
<dbReference type="RefSeq" id="WP_394830993.1">
    <property type="nucleotide sequence ID" value="NZ_CP089929.1"/>
</dbReference>
<evidence type="ECO:0000313" key="1">
    <source>
        <dbReference type="EMBL" id="WXB01381.1"/>
    </source>
</evidence>
<evidence type="ECO:0000313" key="2">
    <source>
        <dbReference type="Proteomes" id="UP001374803"/>
    </source>
</evidence>
<sequence length="79" mass="9050">MSDNTLKAEIEKGISRMQTLRDEVRVRLHLAGMEAKEEWDKLEPSLVDIERKAEDLTDATRKAVEDALKRLSTLRAKLS</sequence>
<reference evidence="1" key="1">
    <citation type="submission" date="2021-12" db="EMBL/GenBank/DDBJ databases">
        <title>Discovery of the Pendulisporaceae a myxobacterial family with distinct sporulation behavior and unique specialized metabolism.</title>
        <authorList>
            <person name="Garcia R."/>
            <person name="Popoff A."/>
            <person name="Bader C.D."/>
            <person name="Loehr J."/>
            <person name="Walesch S."/>
            <person name="Walt C."/>
            <person name="Boldt J."/>
            <person name="Bunk B."/>
            <person name="Haeckl F.J.F.P.J."/>
            <person name="Gunesch A.P."/>
            <person name="Birkelbach J."/>
            <person name="Nuebel U."/>
            <person name="Pietschmann T."/>
            <person name="Bach T."/>
            <person name="Mueller R."/>
        </authorList>
    </citation>
    <scope>NUCLEOTIDE SEQUENCE</scope>
    <source>
        <strain evidence="1">MSr11367</strain>
    </source>
</reference>
<organism evidence="1 2">
    <name type="scientific">Pendulispora rubella</name>
    <dbReference type="NCBI Taxonomy" id="2741070"/>
    <lineage>
        <taxon>Bacteria</taxon>
        <taxon>Pseudomonadati</taxon>
        <taxon>Myxococcota</taxon>
        <taxon>Myxococcia</taxon>
        <taxon>Myxococcales</taxon>
        <taxon>Sorangiineae</taxon>
        <taxon>Pendulisporaceae</taxon>
        <taxon>Pendulispora</taxon>
    </lineage>
</organism>
<gene>
    <name evidence="1" type="ORF">LVJ94_31240</name>
</gene>
<dbReference type="EMBL" id="CP089983">
    <property type="protein sequence ID" value="WXB01381.1"/>
    <property type="molecule type" value="Genomic_DNA"/>
</dbReference>
<name>A0ABZ2KUX3_9BACT</name>
<dbReference type="Proteomes" id="UP001374803">
    <property type="component" value="Chromosome"/>
</dbReference>